<evidence type="ECO:0000313" key="5">
    <source>
        <dbReference type="EMBL" id="MBI4596390.1"/>
    </source>
</evidence>
<reference evidence="5" key="1">
    <citation type="submission" date="2020-07" db="EMBL/GenBank/DDBJ databases">
        <title>Huge and variable diversity of episymbiotic CPR bacteria and DPANN archaea in groundwater ecosystems.</title>
        <authorList>
            <person name="He C.Y."/>
            <person name="Keren R."/>
            <person name="Whittaker M."/>
            <person name="Farag I.F."/>
            <person name="Doudna J."/>
            <person name="Cate J.H.D."/>
            <person name="Banfield J.F."/>
        </authorList>
    </citation>
    <scope>NUCLEOTIDE SEQUENCE</scope>
    <source>
        <strain evidence="5">NC_groundwater_1482_Ag_S-0.65um_47_24</strain>
    </source>
</reference>
<evidence type="ECO:0000256" key="2">
    <source>
        <dbReference type="ARBA" id="ARBA00022722"/>
    </source>
</evidence>
<dbReference type="EMBL" id="JACQWF010000372">
    <property type="protein sequence ID" value="MBI4596390.1"/>
    <property type="molecule type" value="Genomic_DNA"/>
</dbReference>
<dbReference type="GO" id="GO:0004540">
    <property type="term" value="F:RNA nuclease activity"/>
    <property type="evidence" value="ECO:0007669"/>
    <property type="project" value="InterPro"/>
</dbReference>
<dbReference type="InterPro" id="IPR008201">
    <property type="entry name" value="HepT-like"/>
</dbReference>
<dbReference type="Proteomes" id="UP000772181">
    <property type="component" value="Unassembled WGS sequence"/>
</dbReference>
<evidence type="ECO:0000256" key="1">
    <source>
        <dbReference type="ARBA" id="ARBA00022649"/>
    </source>
</evidence>
<name>A0A933GPQ4_UNCTE</name>
<evidence type="ECO:0000256" key="4">
    <source>
        <dbReference type="ARBA" id="ARBA00024207"/>
    </source>
</evidence>
<evidence type="ECO:0000313" key="6">
    <source>
        <dbReference type="Proteomes" id="UP000772181"/>
    </source>
</evidence>
<keyword evidence="3" id="KW-0378">Hydrolase</keyword>
<keyword evidence="2" id="KW-0540">Nuclease</keyword>
<evidence type="ECO:0000256" key="3">
    <source>
        <dbReference type="ARBA" id="ARBA00022801"/>
    </source>
</evidence>
<accession>A0A933GPQ4</accession>
<dbReference type="AlphaFoldDB" id="A0A933GPQ4"/>
<comment type="caution">
    <text evidence="5">The sequence shown here is derived from an EMBL/GenBank/DDBJ whole genome shotgun (WGS) entry which is preliminary data.</text>
</comment>
<keyword evidence="1" id="KW-1277">Toxin-antitoxin system</keyword>
<organism evidence="5 6">
    <name type="scientific">Tectimicrobiota bacterium</name>
    <dbReference type="NCBI Taxonomy" id="2528274"/>
    <lineage>
        <taxon>Bacteria</taxon>
        <taxon>Pseudomonadati</taxon>
        <taxon>Nitrospinota/Tectimicrobiota group</taxon>
        <taxon>Candidatus Tectimicrobiota</taxon>
    </lineage>
</organism>
<sequence length="151" mass="17625">MTEFSYARGRIIESISFISEEMKEFQEEYSGKSWMDYREDRKIQKLMDRTVENVLTALIEVCGTFLTKQRLAVESYGEALKKTGSVPGFSEVKQEDLLKLAVQRNRLAHRYLNFRWQAIKAFMDNNPCHIKFSQFRAFEADIYQGGMLAGK</sequence>
<dbReference type="GO" id="GO:0016787">
    <property type="term" value="F:hydrolase activity"/>
    <property type="evidence" value="ECO:0007669"/>
    <property type="project" value="UniProtKB-KW"/>
</dbReference>
<dbReference type="Gene3D" id="1.20.120.580">
    <property type="entry name" value="bsu32300-like"/>
    <property type="match status" value="1"/>
</dbReference>
<gene>
    <name evidence="5" type="ORF">HY730_08455</name>
</gene>
<dbReference type="InterPro" id="IPR037038">
    <property type="entry name" value="HepT-like_sf"/>
</dbReference>
<proteinExistence type="inferred from homology"/>
<dbReference type="GO" id="GO:0110001">
    <property type="term" value="C:toxin-antitoxin complex"/>
    <property type="evidence" value="ECO:0007669"/>
    <property type="project" value="InterPro"/>
</dbReference>
<dbReference type="Pfam" id="PF01934">
    <property type="entry name" value="HepT-like"/>
    <property type="match status" value="1"/>
</dbReference>
<comment type="similarity">
    <text evidence="4">Belongs to the HepT RNase toxin family.</text>
</comment>
<protein>
    <submittedName>
        <fullName evidence="5">DUF86 domain-containing protein</fullName>
    </submittedName>
</protein>